<feature type="DNA-binding region" description="H-T-H motif" evidence="4">
    <location>
        <begin position="40"/>
        <end position="59"/>
    </location>
</feature>
<dbReference type="eggNOG" id="COG1309">
    <property type="taxonomic scope" value="Bacteria"/>
</dbReference>
<protein>
    <submittedName>
        <fullName evidence="6">TetR family transcriptional regulator</fullName>
    </submittedName>
</protein>
<evidence type="ECO:0000259" key="5">
    <source>
        <dbReference type="PROSITE" id="PS50977"/>
    </source>
</evidence>
<gene>
    <name evidence="6" type="ORF">GEAM_3713</name>
</gene>
<dbReference type="InterPro" id="IPR050109">
    <property type="entry name" value="HTH-type_TetR-like_transc_reg"/>
</dbReference>
<dbReference type="Pfam" id="PF00440">
    <property type="entry name" value="TetR_N"/>
    <property type="match status" value="1"/>
</dbReference>
<evidence type="ECO:0000256" key="2">
    <source>
        <dbReference type="ARBA" id="ARBA00023125"/>
    </source>
</evidence>
<dbReference type="OrthoDB" id="8534868at2"/>
<proteinExistence type="predicted"/>
<dbReference type="GO" id="GO:0000976">
    <property type="term" value="F:transcription cis-regulatory region binding"/>
    <property type="evidence" value="ECO:0007669"/>
    <property type="project" value="TreeGrafter"/>
</dbReference>
<keyword evidence="2 4" id="KW-0238">DNA-binding</keyword>
<dbReference type="InterPro" id="IPR009057">
    <property type="entry name" value="Homeodomain-like_sf"/>
</dbReference>
<dbReference type="PRINTS" id="PR00455">
    <property type="entry name" value="HTHTETR"/>
</dbReference>
<dbReference type="STRING" id="910964.GEAM_3713"/>
<dbReference type="InterPro" id="IPR001647">
    <property type="entry name" value="HTH_TetR"/>
</dbReference>
<dbReference type="GeneID" id="78383201"/>
<accession>A0A085G3T4</accession>
<dbReference type="SUPFAM" id="SSF46689">
    <property type="entry name" value="Homeodomain-like"/>
    <property type="match status" value="1"/>
</dbReference>
<reference evidence="6 7" key="1">
    <citation type="submission" date="2014-05" db="EMBL/GenBank/DDBJ databases">
        <title>ATOL: Assembling a taxonomically balanced genome-scale reconstruction of the evolutionary history of the Enterobacteriaceae.</title>
        <authorList>
            <person name="Plunkett G.III."/>
            <person name="Neeno-Eckwall E.C."/>
            <person name="Glasner J.D."/>
            <person name="Perna N.T."/>
        </authorList>
    </citation>
    <scope>NUCLEOTIDE SEQUENCE [LARGE SCALE GENOMIC DNA]</scope>
    <source>
        <strain evidence="6 7">ATCC 33852</strain>
    </source>
</reference>
<name>A0A085G3T4_EWIA3</name>
<keyword evidence="3" id="KW-0804">Transcription</keyword>
<feature type="domain" description="HTH tetR-type" evidence="5">
    <location>
        <begin position="17"/>
        <end position="77"/>
    </location>
</feature>
<dbReference type="Gene3D" id="1.10.357.10">
    <property type="entry name" value="Tetracycline Repressor, domain 2"/>
    <property type="match status" value="1"/>
</dbReference>
<dbReference type="SUPFAM" id="SSF48498">
    <property type="entry name" value="Tetracyclin repressor-like, C-terminal domain"/>
    <property type="match status" value="1"/>
</dbReference>
<organism evidence="6 7">
    <name type="scientific">Ewingella americana (strain ATCC 33852 / DSM 4580 / CCUG 14506 / JCM 5911 / LMG 7869 / NCTC 12157 / CDC 1468-78)</name>
    <dbReference type="NCBI Taxonomy" id="910964"/>
    <lineage>
        <taxon>Bacteria</taxon>
        <taxon>Pseudomonadati</taxon>
        <taxon>Pseudomonadota</taxon>
        <taxon>Gammaproteobacteria</taxon>
        <taxon>Enterobacterales</taxon>
        <taxon>Yersiniaceae</taxon>
        <taxon>Ewingella</taxon>
    </lineage>
</organism>
<dbReference type="AlphaFoldDB" id="A0A085G3T4"/>
<comment type="caution">
    <text evidence="6">The sequence shown here is derived from an EMBL/GenBank/DDBJ whole genome shotgun (WGS) entry which is preliminary data.</text>
</comment>
<sequence>MKPENPVALTQRGPAEHERREQIINAAFDHFRHFGYAKTSVADLAKAIGVSSAYIYKFFESKQAIGEAVCSQRVGQIGLALREIADSDQTATLRLRTIFKALMTKSLDLFFEDRKLHDIAAVAAAQHWKSALNHRAELYSIVQQVVTDGRESGEFERKTPIDEVCLAITSVMTPFSHPLMLEQKTPEQLEERVIAITSMVLRSLSN</sequence>
<dbReference type="PANTHER" id="PTHR30055">
    <property type="entry name" value="HTH-TYPE TRANSCRIPTIONAL REGULATOR RUTR"/>
    <property type="match status" value="1"/>
</dbReference>
<keyword evidence="1" id="KW-0805">Transcription regulation</keyword>
<dbReference type="PANTHER" id="PTHR30055:SF234">
    <property type="entry name" value="HTH-TYPE TRANSCRIPTIONAL REGULATOR BETI"/>
    <property type="match status" value="1"/>
</dbReference>
<evidence type="ECO:0000256" key="3">
    <source>
        <dbReference type="ARBA" id="ARBA00023163"/>
    </source>
</evidence>
<dbReference type="PROSITE" id="PS01081">
    <property type="entry name" value="HTH_TETR_1"/>
    <property type="match status" value="1"/>
</dbReference>
<evidence type="ECO:0000313" key="7">
    <source>
        <dbReference type="Proteomes" id="UP000028640"/>
    </source>
</evidence>
<dbReference type="EMBL" id="JMPJ01000068">
    <property type="protein sequence ID" value="KFC78379.1"/>
    <property type="molecule type" value="Genomic_DNA"/>
</dbReference>
<evidence type="ECO:0000256" key="1">
    <source>
        <dbReference type="ARBA" id="ARBA00023015"/>
    </source>
</evidence>
<dbReference type="RefSeq" id="WP_034794486.1">
    <property type="nucleotide sequence ID" value="NZ_JMPJ01000068.1"/>
</dbReference>
<dbReference type="InterPro" id="IPR023772">
    <property type="entry name" value="DNA-bd_HTH_TetR-type_CS"/>
</dbReference>
<dbReference type="InterPro" id="IPR041478">
    <property type="entry name" value="TetR_C_27"/>
</dbReference>
<keyword evidence="7" id="KW-1185">Reference proteome</keyword>
<dbReference type="GO" id="GO:0003700">
    <property type="term" value="F:DNA-binding transcription factor activity"/>
    <property type="evidence" value="ECO:0007669"/>
    <property type="project" value="TreeGrafter"/>
</dbReference>
<dbReference type="InterPro" id="IPR036271">
    <property type="entry name" value="Tet_transcr_reg_TetR-rel_C_sf"/>
</dbReference>
<dbReference type="Proteomes" id="UP000028640">
    <property type="component" value="Unassembled WGS sequence"/>
</dbReference>
<evidence type="ECO:0000256" key="4">
    <source>
        <dbReference type="PROSITE-ProRule" id="PRU00335"/>
    </source>
</evidence>
<evidence type="ECO:0000313" key="6">
    <source>
        <dbReference type="EMBL" id="KFC78379.1"/>
    </source>
</evidence>
<dbReference type="PROSITE" id="PS50977">
    <property type="entry name" value="HTH_TETR_2"/>
    <property type="match status" value="1"/>
</dbReference>
<dbReference type="Pfam" id="PF17935">
    <property type="entry name" value="TetR_C_27"/>
    <property type="match status" value="1"/>
</dbReference>